<proteinExistence type="predicted"/>
<dbReference type="AlphaFoldDB" id="A0A9Q8ZCM1"/>
<protein>
    <submittedName>
        <fullName evidence="2">Uncharacterized protein</fullName>
    </submittedName>
</protein>
<dbReference type="Proteomes" id="UP001056012">
    <property type="component" value="Chromosome 5"/>
</dbReference>
<dbReference type="OrthoDB" id="5553410at2759"/>
<dbReference type="VEuPathDB" id="FungiDB:yc1106_07044"/>
<feature type="transmembrane region" description="Helical" evidence="1">
    <location>
        <begin position="53"/>
        <end position="69"/>
    </location>
</feature>
<evidence type="ECO:0000313" key="2">
    <source>
        <dbReference type="EMBL" id="USP79770.1"/>
    </source>
</evidence>
<feature type="transmembrane region" description="Helical" evidence="1">
    <location>
        <begin position="89"/>
        <end position="110"/>
    </location>
</feature>
<dbReference type="PANTHER" id="PTHR37783">
    <property type="entry name" value="MEMBRANE PROTEIN, PUTATIVE (AFU_ORTHOLOGUE AFUA_1G04315)-RELATED"/>
    <property type="match status" value="1"/>
</dbReference>
<dbReference type="EMBL" id="CP089278">
    <property type="protein sequence ID" value="USP79770.1"/>
    <property type="molecule type" value="Genomic_DNA"/>
</dbReference>
<evidence type="ECO:0000313" key="3">
    <source>
        <dbReference type="Proteomes" id="UP001056012"/>
    </source>
</evidence>
<keyword evidence="1" id="KW-0472">Membrane</keyword>
<evidence type="ECO:0000256" key="1">
    <source>
        <dbReference type="SAM" id="Phobius"/>
    </source>
</evidence>
<feature type="transmembrane region" description="Helical" evidence="1">
    <location>
        <begin position="20"/>
        <end position="41"/>
    </location>
</feature>
<name>A0A9Q8ZCM1_CURCL</name>
<reference evidence="2" key="1">
    <citation type="submission" date="2021-12" db="EMBL/GenBank/DDBJ databases">
        <title>Curvularia clavata genome.</title>
        <authorList>
            <person name="Cao Y."/>
        </authorList>
    </citation>
    <scope>NUCLEOTIDE SEQUENCE</scope>
    <source>
        <strain evidence="2">Yc1106</strain>
    </source>
</reference>
<keyword evidence="1" id="KW-0812">Transmembrane</keyword>
<gene>
    <name evidence="2" type="ORF">yc1106_07044</name>
</gene>
<keyword evidence="1" id="KW-1133">Transmembrane helix</keyword>
<keyword evidence="3" id="KW-1185">Reference proteome</keyword>
<dbReference type="PANTHER" id="PTHR37783:SF1">
    <property type="entry name" value="MEMBRANE PROTEIN, PUTATIVE (AFU_ORTHOLOGUE AFUA_1G04315)-RELATED"/>
    <property type="match status" value="1"/>
</dbReference>
<organism evidence="2 3">
    <name type="scientific">Curvularia clavata</name>
    <dbReference type="NCBI Taxonomy" id="95742"/>
    <lineage>
        <taxon>Eukaryota</taxon>
        <taxon>Fungi</taxon>
        <taxon>Dikarya</taxon>
        <taxon>Ascomycota</taxon>
        <taxon>Pezizomycotina</taxon>
        <taxon>Dothideomycetes</taxon>
        <taxon>Pleosporomycetidae</taxon>
        <taxon>Pleosporales</taxon>
        <taxon>Pleosporineae</taxon>
        <taxon>Pleosporaceae</taxon>
        <taxon>Curvularia</taxon>
    </lineage>
</organism>
<sequence>MPSKSLHDTYHPPPHPQLVPILICFVVMFLSALPTPSFLLASSTPLPQTAAKLLRWTQSFLFYFLYGAHGVETILFTKRLRDHGVTVGSGAWCKWMGTCFVGGMFCFEYFDRIVGRKA</sequence>
<accession>A0A9Q8ZCM1</accession>